<dbReference type="PANTHER" id="PTHR43792:SF8">
    <property type="entry name" value="[RIBOSOMAL PROTEIN US5]-ALANINE N-ACETYLTRANSFERASE"/>
    <property type="match status" value="1"/>
</dbReference>
<dbReference type="InterPro" id="IPR000182">
    <property type="entry name" value="GNAT_dom"/>
</dbReference>
<sequence>MIGGQTALTADVSMRPVTLDDAAALARAYRRNRAHLAPWDPDRPEAFYTTEGQEDRVRGQLDERVAGRSAHWVLVEGDEVVGHAALVNISLGPARSAILGYWIDAGQVGRGLASAATRHVCEVADTRLGLHRVEAGTLLHNTASQRVLVKCGFHEYGMAPKSLYINGAWRDHRLFQRILNDRPAF</sequence>
<keyword evidence="2" id="KW-0012">Acyltransferase</keyword>
<evidence type="ECO:0000256" key="2">
    <source>
        <dbReference type="ARBA" id="ARBA00023315"/>
    </source>
</evidence>
<gene>
    <name evidence="5" type="ORF">AB0887_20855</name>
</gene>
<proteinExistence type="inferred from homology"/>
<comment type="similarity">
    <text evidence="3">Belongs to the acetyltransferase family. RimJ subfamily.</text>
</comment>
<feature type="domain" description="N-acetyltransferase" evidence="4">
    <location>
        <begin position="12"/>
        <end position="176"/>
    </location>
</feature>
<evidence type="ECO:0000313" key="6">
    <source>
        <dbReference type="Proteomes" id="UP001553843"/>
    </source>
</evidence>
<dbReference type="Gene3D" id="3.40.630.30">
    <property type="match status" value="1"/>
</dbReference>
<evidence type="ECO:0000313" key="5">
    <source>
        <dbReference type="EMBL" id="MEW2364377.1"/>
    </source>
</evidence>
<evidence type="ECO:0000256" key="1">
    <source>
        <dbReference type="ARBA" id="ARBA00022679"/>
    </source>
</evidence>
<dbReference type="Pfam" id="PF13302">
    <property type="entry name" value="Acetyltransf_3"/>
    <property type="match status" value="1"/>
</dbReference>
<organism evidence="5 6">
    <name type="scientific">Streptomyces huasconensis</name>
    <dbReference type="NCBI Taxonomy" id="1854574"/>
    <lineage>
        <taxon>Bacteria</taxon>
        <taxon>Bacillati</taxon>
        <taxon>Actinomycetota</taxon>
        <taxon>Actinomycetes</taxon>
        <taxon>Kitasatosporales</taxon>
        <taxon>Streptomycetaceae</taxon>
        <taxon>Streptomyces</taxon>
    </lineage>
</organism>
<comment type="caution">
    <text evidence="5">The sequence shown here is derived from an EMBL/GenBank/DDBJ whole genome shotgun (WGS) entry which is preliminary data.</text>
</comment>
<dbReference type="GO" id="GO:0016740">
    <property type="term" value="F:transferase activity"/>
    <property type="evidence" value="ECO:0007669"/>
    <property type="project" value="UniProtKB-KW"/>
</dbReference>
<accession>A0ABV3LY61</accession>
<dbReference type="PROSITE" id="PS51186">
    <property type="entry name" value="GNAT"/>
    <property type="match status" value="1"/>
</dbReference>
<dbReference type="InterPro" id="IPR051531">
    <property type="entry name" value="N-acetyltransferase"/>
</dbReference>
<keyword evidence="1 5" id="KW-0808">Transferase</keyword>
<dbReference type="EMBL" id="JBEYRS010000008">
    <property type="protein sequence ID" value="MEW2364377.1"/>
    <property type="molecule type" value="Genomic_DNA"/>
</dbReference>
<dbReference type="PANTHER" id="PTHR43792">
    <property type="entry name" value="GNAT FAMILY, PUTATIVE (AFU_ORTHOLOGUE AFUA_3G00765)-RELATED-RELATED"/>
    <property type="match status" value="1"/>
</dbReference>
<dbReference type="SUPFAM" id="SSF55729">
    <property type="entry name" value="Acyl-CoA N-acyltransferases (Nat)"/>
    <property type="match status" value="1"/>
</dbReference>
<protein>
    <submittedName>
        <fullName evidence="5">GNAT family protein</fullName>
        <ecNumber evidence="5">2.-.-.-</ecNumber>
    </submittedName>
</protein>
<dbReference type="InterPro" id="IPR016181">
    <property type="entry name" value="Acyl_CoA_acyltransferase"/>
</dbReference>
<evidence type="ECO:0000259" key="4">
    <source>
        <dbReference type="PROSITE" id="PS51186"/>
    </source>
</evidence>
<evidence type="ECO:0000256" key="3">
    <source>
        <dbReference type="ARBA" id="ARBA00038502"/>
    </source>
</evidence>
<name>A0ABV3LY61_9ACTN</name>
<dbReference type="CDD" id="cd04301">
    <property type="entry name" value="NAT_SF"/>
    <property type="match status" value="1"/>
</dbReference>
<dbReference type="Proteomes" id="UP001553843">
    <property type="component" value="Unassembled WGS sequence"/>
</dbReference>
<keyword evidence="6" id="KW-1185">Reference proteome</keyword>
<dbReference type="EC" id="2.-.-.-" evidence="5"/>
<dbReference type="RefSeq" id="WP_359772016.1">
    <property type="nucleotide sequence ID" value="NZ_JBEYRR010000001.1"/>
</dbReference>
<reference evidence="5 6" key="1">
    <citation type="submission" date="2024-06" db="EMBL/GenBank/DDBJ databases">
        <title>The Natural Products Discovery Center: Release of the First 8490 Sequenced Strains for Exploring Actinobacteria Biosynthetic Diversity.</title>
        <authorList>
            <person name="Kalkreuter E."/>
            <person name="Kautsar S.A."/>
            <person name="Yang D."/>
            <person name="Bader C.D."/>
            <person name="Teijaro C.N."/>
            <person name="Fluegel L."/>
            <person name="Davis C.M."/>
            <person name="Simpson J.R."/>
            <person name="Lauterbach L."/>
            <person name="Steele A.D."/>
            <person name="Gui C."/>
            <person name="Meng S."/>
            <person name="Li G."/>
            <person name="Viehrig K."/>
            <person name="Ye F."/>
            <person name="Su P."/>
            <person name="Kiefer A.F."/>
            <person name="Nichols A."/>
            <person name="Cepeda A.J."/>
            <person name="Yan W."/>
            <person name="Fan B."/>
            <person name="Jiang Y."/>
            <person name="Adhikari A."/>
            <person name="Zheng C.-J."/>
            <person name="Schuster L."/>
            <person name="Cowan T.M."/>
            <person name="Smanski M.J."/>
            <person name="Chevrette M.G."/>
            <person name="De Carvalho L.P.S."/>
            <person name="Shen B."/>
        </authorList>
    </citation>
    <scope>NUCLEOTIDE SEQUENCE [LARGE SCALE GENOMIC DNA]</scope>
    <source>
        <strain evidence="5 6">NPDC047833</strain>
    </source>
</reference>